<feature type="transmembrane region" description="Helical" evidence="1">
    <location>
        <begin position="24"/>
        <end position="51"/>
    </location>
</feature>
<sequence length="208" mass="22985">MKKEQDYSRDLTEIRSMMERSTKFLSLSGISGIMAGIYALVGAYVAFRLFYVENGSLIKNTLDGQQLTREVESLILLAMTVLVLAVGTAIVFSLKKSGNQGEKLWNSSARRLVINMAIPLITGGVFILILISKGLYGFLAPASLIFYGLALVNASKFTFEEIKSLGIVQVILGLLAFYFIELGLLLWAVGFGLMHIVYGILMHLKYEK</sequence>
<keyword evidence="1" id="KW-0812">Transmembrane</keyword>
<evidence type="ECO:0000313" key="3">
    <source>
        <dbReference type="Proteomes" id="UP000321954"/>
    </source>
</evidence>
<keyword evidence="1" id="KW-1133">Transmembrane helix</keyword>
<dbReference type="OrthoDB" id="1120881at2"/>
<reference evidence="2 3" key="1">
    <citation type="submission" date="2019-08" db="EMBL/GenBank/DDBJ databases">
        <title>Antarcticibacterium arcticum sp. nov., a bacterium isolated from marine sediment of the Canadian Beaufort Sea.</title>
        <authorList>
            <person name="Lee Y.M."/>
            <person name="Baek K."/>
            <person name="Lee D.-H."/>
            <person name="Shin S.C."/>
            <person name="Jin Y.K."/>
            <person name="Park Y."/>
        </authorList>
    </citation>
    <scope>NUCLEOTIDE SEQUENCE [LARGE SCALE GENOMIC DNA]</scope>
    <source>
        <strain evidence="2 3">PAMC 28998</strain>
    </source>
</reference>
<accession>A0A5B8YP59</accession>
<keyword evidence="1" id="KW-0472">Membrane</keyword>
<feature type="transmembrane region" description="Helical" evidence="1">
    <location>
        <begin position="112"/>
        <end position="132"/>
    </location>
</feature>
<proteinExistence type="predicted"/>
<name>A0A5B8YP59_9FLAO</name>
<organism evidence="2 3">
    <name type="scientific">Antarcticibacterium arcticum</name>
    <dbReference type="NCBI Taxonomy" id="2585771"/>
    <lineage>
        <taxon>Bacteria</taxon>
        <taxon>Pseudomonadati</taxon>
        <taxon>Bacteroidota</taxon>
        <taxon>Flavobacteriia</taxon>
        <taxon>Flavobacteriales</taxon>
        <taxon>Flavobacteriaceae</taxon>
        <taxon>Antarcticibacterium</taxon>
    </lineage>
</organism>
<dbReference type="AlphaFoldDB" id="A0A5B8YP59"/>
<dbReference type="KEGG" id="anp:FK178_10070"/>
<feature type="transmembrane region" description="Helical" evidence="1">
    <location>
        <begin position="138"/>
        <end position="155"/>
    </location>
</feature>
<gene>
    <name evidence="2" type="ORF">FK178_10070</name>
</gene>
<evidence type="ECO:0000256" key="1">
    <source>
        <dbReference type="SAM" id="Phobius"/>
    </source>
</evidence>
<evidence type="ECO:0000313" key="2">
    <source>
        <dbReference type="EMBL" id="QED38046.1"/>
    </source>
</evidence>
<dbReference type="EMBL" id="CP042476">
    <property type="protein sequence ID" value="QED38046.1"/>
    <property type="molecule type" value="Genomic_DNA"/>
</dbReference>
<dbReference type="RefSeq" id="WP_146834374.1">
    <property type="nucleotide sequence ID" value="NZ_CP042476.1"/>
</dbReference>
<dbReference type="Proteomes" id="UP000321954">
    <property type="component" value="Chromosome"/>
</dbReference>
<protein>
    <submittedName>
        <fullName evidence="2">Uncharacterized protein</fullName>
    </submittedName>
</protein>
<feature type="transmembrane region" description="Helical" evidence="1">
    <location>
        <begin position="71"/>
        <end position="92"/>
    </location>
</feature>
<keyword evidence="3" id="KW-1185">Reference proteome</keyword>